<dbReference type="PANTHER" id="PTHR33877:SF2">
    <property type="entry name" value="OS07G0170200 PROTEIN"/>
    <property type="match status" value="1"/>
</dbReference>
<dbReference type="SMART" id="SM00507">
    <property type="entry name" value="HNHc"/>
    <property type="match status" value="1"/>
</dbReference>
<dbReference type="Proteomes" id="UP000000238">
    <property type="component" value="Chromosome"/>
</dbReference>
<evidence type="ECO:0000313" key="2">
    <source>
        <dbReference type="EMBL" id="ABC27275.1"/>
    </source>
</evidence>
<accession>Q2SPZ9</accession>
<keyword evidence="2" id="KW-0540">Nuclease</keyword>
<name>Q2SPZ9_HAHCH</name>
<dbReference type="eggNOG" id="COG1403">
    <property type="taxonomic scope" value="Bacteria"/>
</dbReference>
<dbReference type="STRING" id="349521.HCH_00363"/>
<evidence type="ECO:0000313" key="3">
    <source>
        <dbReference type="Proteomes" id="UP000000238"/>
    </source>
</evidence>
<dbReference type="AlphaFoldDB" id="Q2SPZ9"/>
<dbReference type="Pfam" id="PF14279">
    <property type="entry name" value="HNH_5"/>
    <property type="match status" value="1"/>
</dbReference>
<dbReference type="EMBL" id="CP000155">
    <property type="protein sequence ID" value="ABC27275.1"/>
    <property type="molecule type" value="Genomic_DNA"/>
</dbReference>
<dbReference type="InterPro" id="IPR052892">
    <property type="entry name" value="NA-targeting_endonuclease"/>
</dbReference>
<protein>
    <submittedName>
        <fullName evidence="2">Restriction endonuclease</fullName>
    </submittedName>
</protein>
<dbReference type="PANTHER" id="PTHR33877">
    <property type="entry name" value="SLL1193 PROTEIN"/>
    <property type="match status" value="1"/>
</dbReference>
<gene>
    <name evidence="2" type="ordered locus">HCH_00363</name>
</gene>
<dbReference type="InterPro" id="IPR029471">
    <property type="entry name" value="HNH_5"/>
</dbReference>
<dbReference type="GO" id="GO:0004519">
    <property type="term" value="F:endonuclease activity"/>
    <property type="evidence" value="ECO:0007669"/>
    <property type="project" value="UniProtKB-KW"/>
</dbReference>
<dbReference type="HOGENOM" id="CLU_099824_0_0_6"/>
<reference evidence="2 3" key="1">
    <citation type="journal article" date="2005" name="Nucleic Acids Res.">
        <title>Genomic blueprint of Hahella chejuensis, a marine microbe producing an algicidal agent.</title>
        <authorList>
            <person name="Jeong H."/>
            <person name="Yim J.H."/>
            <person name="Lee C."/>
            <person name="Choi S.-H."/>
            <person name="Park Y.K."/>
            <person name="Yoon S.H."/>
            <person name="Hur C.-G."/>
            <person name="Kang H.-Y."/>
            <person name="Kim D."/>
            <person name="Lee H.H."/>
            <person name="Park K.H."/>
            <person name="Park S.-H."/>
            <person name="Park H.-S."/>
            <person name="Lee H.K."/>
            <person name="Oh T.K."/>
            <person name="Kim J.F."/>
        </authorList>
    </citation>
    <scope>NUCLEOTIDE SEQUENCE [LARGE SCALE GENOMIC DNA]</scope>
    <source>
        <strain evidence="2 3">KCTC 2396</strain>
    </source>
</reference>
<feature type="domain" description="HNH nuclease" evidence="1">
    <location>
        <begin position="74"/>
        <end position="127"/>
    </location>
</feature>
<keyword evidence="3" id="KW-1185">Reference proteome</keyword>
<keyword evidence="2" id="KW-0378">Hydrolase</keyword>
<sequence length="178" mass="20317">MVLKITPSGLPQCWLDVYAAVTEIVCDRALYTFGEICSTLHGGYNSQGVQSTIDVPQIIVGRKDPKELRSIPPLLNRYLFSRDSFRCMYCGEKFHHSLLSRDHIVPLSRGGRNVWTNVVTACKRCNGHKGARLLSECNMELLAVPYTPNRYEYLYLANRRILADQMEYLKKGFRNLVA</sequence>
<keyword evidence="2" id="KW-0255">Endonuclease</keyword>
<dbReference type="Gene3D" id="1.10.30.50">
    <property type="match status" value="1"/>
</dbReference>
<organism evidence="2 3">
    <name type="scientific">Hahella chejuensis (strain KCTC 2396)</name>
    <dbReference type="NCBI Taxonomy" id="349521"/>
    <lineage>
        <taxon>Bacteria</taxon>
        <taxon>Pseudomonadati</taxon>
        <taxon>Pseudomonadota</taxon>
        <taxon>Gammaproteobacteria</taxon>
        <taxon>Oceanospirillales</taxon>
        <taxon>Hahellaceae</taxon>
        <taxon>Hahella</taxon>
    </lineage>
</organism>
<dbReference type="InterPro" id="IPR003615">
    <property type="entry name" value="HNH_nuc"/>
</dbReference>
<dbReference type="CDD" id="cd00085">
    <property type="entry name" value="HNHc"/>
    <property type="match status" value="1"/>
</dbReference>
<dbReference type="KEGG" id="hch:HCH_00363"/>
<evidence type="ECO:0000259" key="1">
    <source>
        <dbReference type="SMART" id="SM00507"/>
    </source>
</evidence>
<proteinExistence type="predicted"/>